<dbReference type="EMBL" id="BPPX01000041">
    <property type="protein sequence ID" value="GJC89395.1"/>
    <property type="molecule type" value="Genomic_DNA"/>
</dbReference>
<dbReference type="AlphaFoldDB" id="A0AA37LXR1"/>
<gene>
    <name evidence="1" type="ORF">ColLi_12233</name>
</gene>
<dbReference type="Proteomes" id="UP001055172">
    <property type="component" value="Unassembled WGS sequence"/>
</dbReference>
<protein>
    <submittedName>
        <fullName evidence="1">Uncharacterized protein</fullName>
    </submittedName>
</protein>
<keyword evidence="2" id="KW-1185">Reference proteome</keyword>
<accession>A0AA37LXR1</accession>
<name>A0AA37LXR1_9PEZI</name>
<evidence type="ECO:0000313" key="2">
    <source>
        <dbReference type="Proteomes" id="UP001055172"/>
    </source>
</evidence>
<comment type="caution">
    <text evidence="1">The sequence shown here is derived from an EMBL/GenBank/DDBJ whole genome shotgun (WGS) entry which is preliminary data.</text>
</comment>
<reference evidence="1 2" key="1">
    <citation type="submission" date="2021-07" db="EMBL/GenBank/DDBJ databases">
        <title>Genome data of Colletotrichum spaethianum.</title>
        <authorList>
            <person name="Utami Y.D."/>
            <person name="Hiruma K."/>
        </authorList>
    </citation>
    <scope>NUCLEOTIDE SEQUENCE [LARGE SCALE GENOMIC DNA]</scope>
    <source>
        <strain evidence="1 2">MAFF 242679</strain>
    </source>
</reference>
<evidence type="ECO:0000313" key="1">
    <source>
        <dbReference type="EMBL" id="GJC89395.1"/>
    </source>
</evidence>
<organism evidence="1 2">
    <name type="scientific">Colletotrichum liriopes</name>
    <dbReference type="NCBI Taxonomy" id="708192"/>
    <lineage>
        <taxon>Eukaryota</taxon>
        <taxon>Fungi</taxon>
        <taxon>Dikarya</taxon>
        <taxon>Ascomycota</taxon>
        <taxon>Pezizomycotina</taxon>
        <taxon>Sordariomycetes</taxon>
        <taxon>Hypocreomycetidae</taxon>
        <taxon>Glomerellales</taxon>
        <taxon>Glomerellaceae</taxon>
        <taxon>Colletotrichum</taxon>
        <taxon>Colletotrichum spaethianum species complex</taxon>
    </lineage>
</organism>
<sequence>MPGRPMATAAYTYGVQAPVITEIVSRDRRMLVYTMYPTGSTVPRVNHGYNGVAGGGALLVRWGAA</sequence>
<proteinExistence type="predicted"/>